<sequence length="30" mass="3109">MEQCVGESYIVPGPVCVSSQALQAPITAVM</sequence>
<evidence type="ECO:0000313" key="1">
    <source>
        <dbReference type="EMBL" id="KAK9422079.1"/>
    </source>
</evidence>
<dbReference type="Proteomes" id="UP001408356">
    <property type="component" value="Unassembled WGS sequence"/>
</dbReference>
<reference evidence="1 2" key="1">
    <citation type="journal article" date="2024" name="J. Plant Pathol.">
        <title>Sequence and assembly of the genome of Seiridium unicorne, isolate CBS 538.82, causal agent of cypress canker disease.</title>
        <authorList>
            <person name="Scali E."/>
            <person name="Rocca G.D."/>
            <person name="Danti R."/>
            <person name="Garbelotto M."/>
            <person name="Barberini S."/>
            <person name="Baroncelli R."/>
            <person name="Emiliani G."/>
        </authorList>
    </citation>
    <scope>NUCLEOTIDE SEQUENCE [LARGE SCALE GENOMIC DNA]</scope>
    <source>
        <strain evidence="1 2">BM-138-508</strain>
    </source>
</reference>
<keyword evidence="2" id="KW-1185">Reference proteome</keyword>
<protein>
    <submittedName>
        <fullName evidence="1">Uncharacterized protein</fullName>
    </submittedName>
</protein>
<dbReference type="EMBL" id="JARVKF010000135">
    <property type="protein sequence ID" value="KAK9422079.1"/>
    <property type="molecule type" value="Genomic_DNA"/>
</dbReference>
<accession>A0ABR2V5K0</accession>
<name>A0ABR2V5K0_9PEZI</name>
<gene>
    <name evidence="1" type="ORF">SUNI508_05087</name>
</gene>
<comment type="caution">
    <text evidence="1">The sequence shown here is derived from an EMBL/GenBank/DDBJ whole genome shotgun (WGS) entry which is preliminary data.</text>
</comment>
<proteinExistence type="predicted"/>
<evidence type="ECO:0000313" key="2">
    <source>
        <dbReference type="Proteomes" id="UP001408356"/>
    </source>
</evidence>
<organism evidence="1 2">
    <name type="scientific">Seiridium unicorne</name>
    <dbReference type="NCBI Taxonomy" id="138068"/>
    <lineage>
        <taxon>Eukaryota</taxon>
        <taxon>Fungi</taxon>
        <taxon>Dikarya</taxon>
        <taxon>Ascomycota</taxon>
        <taxon>Pezizomycotina</taxon>
        <taxon>Sordariomycetes</taxon>
        <taxon>Xylariomycetidae</taxon>
        <taxon>Amphisphaeriales</taxon>
        <taxon>Sporocadaceae</taxon>
        <taxon>Seiridium</taxon>
    </lineage>
</organism>